<gene>
    <name evidence="11" type="ORF">RUM44_000597</name>
</gene>
<organism evidence="11 12">
    <name type="scientific">Polyplax serrata</name>
    <name type="common">Common mouse louse</name>
    <dbReference type="NCBI Taxonomy" id="468196"/>
    <lineage>
        <taxon>Eukaryota</taxon>
        <taxon>Metazoa</taxon>
        <taxon>Ecdysozoa</taxon>
        <taxon>Arthropoda</taxon>
        <taxon>Hexapoda</taxon>
        <taxon>Insecta</taxon>
        <taxon>Pterygota</taxon>
        <taxon>Neoptera</taxon>
        <taxon>Paraneoptera</taxon>
        <taxon>Psocodea</taxon>
        <taxon>Troctomorpha</taxon>
        <taxon>Phthiraptera</taxon>
        <taxon>Anoplura</taxon>
        <taxon>Polyplacidae</taxon>
        <taxon>Polyplax</taxon>
    </lineage>
</organism>
<dbReference type="Gene3D" id="3.90.550.50">
    <property type="match status" value="1"/>
</dbReference>
<name>A0ABR1B5W8_POLSC</name>
<comment type="caution">
    <text evidence="11">The sequence shown here is derived from an EMBL/GenBank/DDBJ whole genome shotgun (WGS) entry which is preliminary data.</text>
</comment>
<dbReference type="EMBL" id="JAWJWF010000003">
    <property type="protein sequence ID" value="KAK6635346.1"/>
    <property type="molecule type" value="Genomic_DNA"/>
</dbReference>
<evidence type="ECO:0000256" key="4">
    <source>
        <dbReference type="ARBA" id="ARBA00022679"/>
    </source>
</evidence>
<comment type="subcellular location">
    <subcellularLocation>
        <location evidence="1 10">Golgi apparatus membrane</location>
        <topology evidence="1 10">Single-pass type II membrane protein</topology>
    </subcellularLocation>
</comment>
<evidence type="ECO:0000256" key="10">
    <source>
        <dbReference type="RuleBase" id="RU363063"/>
    </source>
</evidence>
<keyword evidence="8 10" id="KW-0333">Golgi apparatus</keyword>
<keyword evidence="7" id="KW-1133">Transmembrane helix</keyword>
<comment type="similarity">
    <text evidence="2 10">Belongs to the glycosyltransferase 31 family.</text>
</comment>
<evidence type="ECO:0000256" key="2">
    <source>
        <dbReference type="ARBA" id="ARBA00008661"/>
    </source>
</evidence>
<protein>
    <recommendedName>
        <fullName evidence="10">Hexosyltransferase</fullName>
        <ecNumber evidence="10">2.4.1.-</ecNumber>
    </recommendedName>
</protein>
<evidence type="ECO:0000313" key="11">
    <source>
        <dbReference type="EMBL" id="KAK6635346.1"/>
    </source>
</evidence>
<evidence type="ECO:0000256" key="3">
    <source>
        <dbReference type="ARBA" id="ARBA00022676"/>
    </source>
</evidence>
<keyword evidence="9" id="KW-0472">Membrane</keyword>
<keyword evidence="12" id="KW-1185">Reference proteome</keyword>
<dbReference type="EC" id="2.4.1.-" evidence="10"/>
<evidence type="ECO:0000256" key="7">
    <source>
        <dbReference type="ARBA" id="ARBA00022989"/>
    </source>
</evidence>
<evidence type="ECO:0000313" key="12">
    <source>
        <dbReference type="Proteomes" id="UP001359485"/>
    </source>
</evidence>
<proteinExistence type="inferred from homology"/>
<reference evidence="11 12" key="1">
    <citation type="submission" date="2023-09" db="EMBL/GenBank/DDBJ databases">
        <title>Genomes of two closely related lineages of the louse Polyplax serrata with different host specificities.</title>
        <authorList>
            <person name="Martinu J."/>
            <person name="Tarabai H."/>
            <person name="Stefka J."/>
            <person name="Hypsa V."/>
        </authorList>
    </citation>
    <scope>NUCLEOTIDE SEQUENCE [LARGE SCALE GENOMIC DNA]</scope>
    <source>
        <strain evidence="11">98ZLc_SE</strain>
    </source>
</reference>
<dbReference type="Pfam" id="PF01762">
    <property type="entry name" value="Galactosyl_T"/>
    <property type="match status" value="1"/>
</dbReference>
<keyword evidence="3 10" id="KW-0328">Glycosyltransferase</keyword>
<evidence type="ECO:0000256" key="6">
    <source>
        <dbReference type="ARBA" id="ARBA00022968"/>
    </source>
</evidence>
<evidence type="ECO:0000256" key="5">
    <source>
        <dbReference type="ARBA" id="ARBA00022692"/>
    </source>
</evidence>
<sequence length="318" mass="36906">MTYQKNNHVDSSPSNVSGSMQLNDEPDVLLVIIIFSSVNNFNKRQTIRETWLLDTMKSKEVKHFFVISEGNSKDDQKILISIEEDKHNDLLLLSNLEDTFFLLTLKLVATFGWLTNIKVLGNKGISKTVKSFKNFKFVLKCDDDSFVRVTEVINELKSVYSNDKGNNLYWGFFDGRSRAKKSGKYKEDEWKICDHYIPYALGGGYVLAQPLVEFIAKNEYFLKKYNNEDISVGAWLGNYEGINRVHDPRFDTEYLSRGCHQTYLITHKQSETSMRTLHDNLKNTGHLCRREYKTRMSYIYNWQVLPSNCCARVNPNVP</sequence>
<evidence type="ECO:0000256" key="8">
    <source>
        <dbReference type="ARBA" id="ARBA00023034"/>
    </source>
</evidence>
<dbReference type="InterPro" id="IPR002659">
    <property type="entry name" value="Glyco_trans_31"/>
</dbReference>
<keyword evidence="4" id="KW-0808">Transferase</keyword>
<keyword evidence="6" id="KW-0735">Signal-anchor</keyword>
<dbReference type="PANTHER" id="PTHR11214">
    <property type="entry name" value="BETA-1,3-N-ACETYLGLUCOSAMINYLTRANSFERASE"/>
    <property type="match status" value="1"/>
</dbReference>
<keyword evidence="5" id="KW-0812">Transmembrane</keyword>
<accession>A0ABR1B5W8</accession>
<evidence type="ECO:0000256" key="1">
    <source>
        <dbReference type="ARBA" id="ARBA00004323"/>
    </source>
</evidence>
<evidence type="ECO:0000256" key="9">
    <source>
        <dbReference type="ARBA" id="ARBA00023136"/>
    </source>
</evidence>
<dbReference type="Proteomes" id="UP001359485">
    <property type="component" value="Unassembled WGS sequence"/>
</dbReference>
<dbReference type="PANTHER" id="PTHR11214:SF3">
    <property type="entry name" value="BETA-1,3-GALACTOSYLTRANSFERASE 6"/>
    <property type="match status" value="1"/>
</dbReference>